<dbReference type="AlphaFoldDB" id="A0A3M7T9Q7"/>
<evidence type="ECO:0000313" key="5">
    <source>
        <dbReference type="Proteomes" id="UP000276133"/>
    </source>
</evidence>
<keyword evidence="2 3" id="KW-0040">ANK repeat</keyword>
<dbReference type="OrthoDB" id="6423519at2759"/>
<dbReference type="Pfam" id="PF12796">
    <property type="entry name" value="Ank_2"/>
    <property type="match status" value="1"/>
</dbReference>
<comment type="caution">
    <text evidence="4">The sequence shown here is derived from an EMBL/GenBank/DDBJ whole genome shotgun (WGS) entry which is preliminary data.</text>
</comment>
<feature type="repeat" description="ANK" evidence="3">
    <location>
        <begin position="47"/>
        <end position="79"/>
    </location>
</feature>
<dbReference type="PANTHER" id="PTHR24171">
    <property type="entry name" value="ANKYRIN REPEAT DOMAIN-CONTAINING PROTEIN 39-RELATED"/>
    <property type="match status" value="1"/>
</dbReference>
<dbReference type="SMART" id="SM00248">
    <property type="entry name" value="ANK"/>
    <property type="match status" value="3"/>
</dbReference>
<protein>
    <submittedName>
        <fullName evidence="4">Death-associated kinase 1 isoform X1</fullName>
    </submittedName>
</protein>
<dbReference type="InterPro" id="IPR036770">
    <property type="entry name" value="Ankyrin_rpt-contain_sf"/>
</dbReference>
<dbReference type="EMBL" id="REGN01000119">
    <property type="protein sequence ID" value="RNA44341.1"/>
    <property type="molecule type" value="Genomic_DNA"/>
</dbReference>
<dbReference type="PROSITE" id="PS50297">
    <property type="entry name" value="ANK_REP_REGION"/>
    <property type="match status" value="2"/>
</dbReference>
<keyword evidence="4" id="KW-0418">Kinase</keyword>
<dbReference type="Gene3D" id="1.25.40.20">
    <property type="entry name" value="Ankyrin repeat-containing domain"/>
    <property type="match status" value="1"/>
</dbReference>
<evidence type="ECO:0000313" key="4">
    <source>
        <dbReference type="EMBL" id="RNA44341.1"/>
    </source>
</evidence>
<dbReference type="Proteomes" id="UP000276133">
    <property type="component" value="Unassembled WGS sequence"/>
</dbReference>
<keyword evidence="4" id="KW-0808">Transferase</keyword>
<evidence type="ECO:0000256" key="1">
    <source>
        <dbReference type="ARBA" id="ARBA00022737"/>
    </source>
</evidence>
<keyword evidence="5" id="KW-1185">Reference proteome</keyword>
<reference evidence="4 5" key="1">
    <citation type="journal article" date="2018" name="Sci. Rep.">
        <title>Genomic signatures of local adaptation to the degree of environmental predictability in rotifers.</title>
        <authorList>
            <person name="Franch-Gras L."/>
            <person name="Hahn C."/>
            <person name="Garcia-Roger E.M."/>
            <person name="Carmona M.J."/>
            <person name="Serra M."/>
            <person name="Gomez A."/>
        </authorList>
    </citation>
    <scope>NUCLEOTIDE SEQUENCE [LARGE SCALE GENOMIC DNA]</scope>
    <source>
        <strain evidence="4">HYR1</strain>
    </source>
</reference>
<name>A0A3M7T9Q7_BRAPC</name>
<evidence type="ECO:0000256" key="2">
    <source>
        <dbReference type="ARBA" id="ARBA00023043"/>
    </source>
</evidence>
<gene>
    <name evidence="4" type="ORF">BpHYR1_019737</name>
</gene>
<sequence length="209" mass="24308">ITKQRSQKVSSQHNGESALHIACKQNLLPVVQTMCSLGCRVDVKNKNEMTPLHTATERNDIDAVRCLCLAGLDFNIKNKDGYTAEQLAINLKHSHIANLLNSLRRKKHGSMQKDRSMFRSKRNVALININQAVLIIPKKLRYKRKKKRVARKNIFEKKILFLVLSFNQIIFNILNTAKKFKKHLIEFQIINKIKRKIFPTNFFINFNIK</sequence>
<feature type="repeat" description="ANK" evidence="3">
    <location>
        <begin position="14"/>
        <end position="46"/>
    </location>
</feature>
<dbReference type="GO" id="GO:0016301">
    <property type="term" value="F:kinase activity"/>
    <property type="evidence" value="ECO:0007669"/>
    <property type="project" value="UniProtKB-KW"/>
</dbReference>
<organism evidence="4 5">
    <name type="scientific">Brachionus plicatilis</name>
    <name type="common">Marine rotifer</name>
    <name type="synonym">Brachionus muelleri</name>
    <dbReference type="NCBI Taxonomy" id="10195"/>
    <lineage>
        <taxon>Eukaryota</taxon>
        <taxon>Metazoa</taxon>
        <taxon>Spiralia</taxon>
        <taxon>Gnathifera</taxon>
        <taxon>Rotifera</taxon>
        <taxon>Eurotatoria</taxon>
        <taxon>Monogononta</taxon>
        <taxon>Pseudotrocha</taxon>
        <taxon>Ploima</taxon>
        <taxon>Brachionidae</taxon>
        <taxon>Brachionus</taxon>
    </lineage>
</organism>
<feature type="non-terminal residue" evidence="4">
    <location>
        <position position="1"/>
    </location>
</feature>
<dbReference type="STRING" id="10195.A0A3M7T9Q7"/>
<dbReference type="PROSITE" id="PS50088">
    <property type="entry name" value="ANK_REPEAT"/>
    <property type="match status" value="2"/>
</dbReference>
<dbReference type="InterPro" id="IPR002110">
    <property type="entry name" value="Ankyrin_rpt"/>
</dbReference>
<evidence type="ECO:0000256" key="3">
    <source>
        <dbReference type="PROSITE-ProRule" id="PRU00023"/>
    </source>
</evidence>
<accession>A0A3M7T9Q7</accession>
<keyword evidence="1" id="KW-0677">Repeat</keyword>
<dbReference type="SUPFAM" id="SSF48403">
    <property type="entry name" value="Ankyrin repeat"/>
    <property type="match status" value="1"/>
</dbReference>
<proteinExistence type="predicted"/>